<accession>A0AAD1Z7I9</accession>
<dbReference type="PANTHER" id="PTHR14155">
    <property type="entry name" value="RING FINGER DOMAIN-CONTAINING"/>
    <property type="match status" value="1"/>
</dbReference>
<evidence type="ECO:0000256" key="3">
    <source>
        <dbReference type="ARBA" id="ARBA00022723"/>
    </source>
</evidence>
<keyword evidence="7" id="KW-0812">Transmembrane</keyword>
<dbReference type="Proteomes" id="UP000834106">
    <property type="component" value="Chromosome 7"/>
</dbReference>
<feature type="transmembrane region" description="Helical" evidence="7">
    <location>
        <begin position="26"/>
        <end position="49"/>
    </location>
</feature>
<keyword evidence="3" id="KW-0479">Metal-binding</keyword>
<proteinExistence type="predicted"/>
<evidence type="ECO:0000256" key="6">
    <source>
        <dbReference type="ARBA" id="ARBA00022833"/>
    </source>
</evidence>
<dbReference type="AlphaFoldDB" id="A0AAD1Z7I9"/>
<evidence type="ECO:0000256" key="7">
    <source>
        <dbReference type="SAM" id="Phobius"/>
    </source>
</evidence>
<dbReference type="EC" id="2.3.2.27" evidence="2"/>
<sequence length="178" mass="19720">MVGAQSDPSESDPGIINEYPHTRFSLSMAIIIVVTIGALFFIGLVSIYIRYCFNRSMHSHSAVAAECIGAWLDSHVTCPVCRTNLVPQAGHVPELTDVESTSHLRNDAFVTQVTGCTESQPRVLNIQTGPLVPRLYYSTKLRRRDDDIQELWMIIHAIIHLSQDILSPLVASTMLLSS</sequence>
<evidence type="ECO:0000256" key="4">
    <source>
        <dbReference type="ARBA" id="ARBA00022771"/>
    </source>
</evidence>
<dbReference type="Gene3D" id="3.30.40.10">
    <property type="entry name" value="Zinc/RING finger domain, C3HC4 (zinc finger)"/>
    <property type="match status" value="1"/>
</dbReference>
<evidence type="ECO:0000256" key="5">
    <source>
        <dbReference type="ARBA" id="ARBA00022786"/>
    </source>
</evidence>
<reference evidence="8" key="1">
    <citation type="submission" date="2023-05" db="EMBL/GenBank/DDBJ databases">
        <authorList>
            <person name="Huff M."/>
        </authorList>
    </citation>
    <scope>NUCLEOTIDE SEQUENCE</scope>
</reference>
<keyword evidence="5" id="KW-0833">Ubl conjugation pathway</keyword>
<keyword evidence="4" id="KW-0863">Zinc-finger</keyword>
<dbReference type="InterPro" id="IPR053238">
    <property type="entry name" value="RING-H2_zinc_finger"/>
</dbReference>
<organism evidence="8 9">
    <name type="scientific">Fraxinus pennsylvanica</name>
    <dbReference type="NCBI Taxonomy" id="56036"/>
    <lineage>
        <taxon>Eukaryota</taxon>
        <taxon>Viridiplantae</taxon>
        <taxon>Streptophyta</taxon>
        <taxon>Embryophyta</taxon>
        <taxon>Tracheophyta</taxon>
        <taxon>Spermatophyta</taxon>
        <taxon>Magnoliopsida</taxon>
        <taxon>eudicotyledons</taxon>
        <taxon>Gunneridae</taxon>
        <taxon>Pentapetalae</taxon>
        <taxon>asterids</taxon>
        <taxon>lamiids</taxon>
        <taxon>Lamiales</taxon>
        <taxon>Oleaceae</taxon>
        <taxon>Oleeae</taxon>
        <taxon>Fraxinus</taxon>
    </lineage>
</organism>
<keyword evidence="6" id="KW-0862">Zinc</keyword>
<evidence type="ECO:0000256" key="2">
    <source>
        <dbReference type="ARBA" id="ARBA00012483"/>
    </source>
</evidence>
<comment type="catalytic activity">
    <reaction evidence="1">
        <text>S-ubiquitinyl-[E2 ubiquitin-conjugating enzyme]-L-cysteine + [acceptor protein]-L-lysine = [E2 ubiquitin-conjugating enzyme]-L-cysteine + N(6)-ubiquitinyl-[acceptor protein]-L-lysine.</text>
        <dbReference type="EC" id="2.3.2.27"/>
    </reaction>
</comment>
<dbReference type="PANTHER" id="PTHR14155:SF263">
    <property type="entry name" value="E3 UBIQUITIN-PROTEIN LIGASE ATL6"/>
    <property type="match status" value="1"/>
</dbReference>
<dbReference type="EMBL" id="OU503042">
    <property type="protein sequence ID" value="CAI9764285.1"/>
    <property type="molecule type" value="Genomic_DNA"/>
</dbReference>
<gene>
    <name evidence="8" type="ORF">FPE_LOCUS11715</name>
</gene>
<dbReference type="GO" id="GO:0061630">
    <property type="term" value="F:ubiquitin protein ligase activity"/>
    <property type="evidence" value="ECO:0007669"/>
    <property type="project" value="UniProtKB-EC"/>
</dbReference>
<evidence type="ECO:0000256" key="1">
    <source>
        <dbReference type="ARBA" id="ARBA00000900"/>
    </source>
</evidence>
<name>A0AAD1Z7I9_9LAMI</name>
<dbReference type="InterPro" id="IPR013083">
    <property type="entry name" value="Znf_RING/FYVE/PHD"/>
</dbReference>
<protein>
    <recommendedName>
        <fullName evidence="2">RING-type E3 ubiquitin transferase</fullName>
        <ecNumber evidence="2">2.3.2.27</ecNumber>
    </recommendedName>
</protein>
<dbReference type="SUPFAM" id="SSF57850">
    <property type="entry name" value="RING/U-box"/>
    <property type="match status" value="1"/>
</dbReference>
<keyword evidence="7" id="KW-0472">Membrane</keyword>
<evidence type="ECO:0000313" key="9">
    <source>
        <dbReference type="Proteomes" id="UP000834106"/>
    </source>
</evidence>
<dbReference type="GO" id="GO:0008270">
    <property type="term" value="F:zinc ion binding"/>
    <property type="evidence" value="ECO:0007669"/>
    <property type="project" value="UniProtKB-KW"/>
</dbReference>
<keyword evidence="7" id="KW-1133">Transmembrane helix</keyword>
<keyword evidence="9" id="KW-1185">Reference proteome</keyword>
<evidence type="ECO:0000313" key="8">
    <source>
        <dbReference type="EMBL" id="CAI9764285.1"/>
    </source>
</evidence>